<keyword evidence="4" id="KW-1185">Reference proteome</keyword>
<dbReference type="Gene3D" id="3.40.50.720">
    <property type="entry name" value="NAD(P)-binding Rossmann-like Domain"/>
    <property type="match status" value="1"/>
</dbReference>
<evidence type="ECO:0000313" key="4">
    <source>
        <dbReference type="Proteomes" id="UP000572817"/>
    </source>
</evidence>
<evidence type="ECO:0000256" key="2">
    <source>
        <dbReference type="ARBA" id="ARBA00022857"/>
    </source>
</evidence>
<keyword evidence="2" id="KW-0521">NADP</keyword>
<dbReference type="Proteomes" id="UP000572817">
    <property type="component" value="Unassembled WGS sequence"/>
</dbReference>
<dbReference type="CDD" id="cd05233">
    <property type="entry name" value="SDR_c"/>
    <property type="match status" value="1"/>
</dbReference>
<dbReference type="InterPro" id="IPR002347">
    <property type="entry name" value="SDR_fam"/>
</dbReference>
<dbReference type="FunFam" id="3.40.50.720:FF:000084">
    <property type="entry name" value="Short-chain dehydrogenase reductase"/>
    <property type="match status" value="1"/>
</dbReference>
<comment type="similarity">
    <text evidence="1">Belongs to the short-chain dehydrogenases/reductases (SDR) family.</text>
</comment>
<dbReference type="InterPro" id="IPR020904">
    <property type="entry name" value="Sc_DH/Rdtase_CS"/>
</dbReference>
<gene>
    <name evidence="3" type="ORF">GTA08_BOTSDO04694</name>
</gene>
<evidence type="ECO:0000256" key="1">
    <source>
        <dbReference type="ARBA" id="ARBA00006484"/>
    </source>
</evidence>
<dbReference type="GO" id="GO:0016616">
    <property type="term" value="F:oxidoreductase activity, acting on the CH-OH group of donors, NAD or NADP as acceptor"/>
    <property type="evidence" value="ECO:0007669"/>
    <property type="project" value="TreeGrafter"/>
</dbReference>
<reference evidence="3" key="1">
    <citation type="submission" date="2020-04" db="EMBL/GenBank/DDBJ databases">
        <title>Genome Assembly and Annotation of Botryosphaeria dothidea sdau 11-99, a Latent Pathogen of Apple Fruit Ring Rot in China.</title>
        <authorList>
            <person name="Yu C."/>
            <person name="Diao Y."/>
            <person name="Lu Q."/>
            <person name="Zhao J."/>
            <person name="Cui S."/>
            <person name="Peng C."/>
            <person name="He B."/>
            <person name="Liu H."/>
        </authorList>
    </citation>
    <scope>NUCLEOTIDE SEQUENCE [LARGE SCALE GENOMIC DNA]</scope>
    <source>
        <strain evidence="3">Sdau11-99</strain>
    </source>
</reference>
<comment type="caution">
    <text evidence="3">The sequence shown here is derived from an EMBL/GenBank/DDBJ whole genome shotgun (WGS) entry which is preliminary data.</text>
</comment>
<organism evidence="3 4">
    <name type="scientific">Botryosphaeria dothidea</name>
    <dbReference type="NCBI Taxonomy" id="55169"/>
    <lineage>
        <taxon>Eukaryota</taxon>
        <taxon>Fungi</taxon>
        <taxon>Dikarya</taxon>
        <taxon>Ascomycota</taxon>
        <taxon>Pezizomycotina</taxon>
        <taxon>Dothideomycetes</taxon>
        <taxon>Dothideomycetes incertae sedis</taxon>
        <taxon>Botryosphaeriales</taxon>
        <taxon>Botryosphaeriaceae</taxon>
        <taxon>Botryosphaeria</taxon>
    </lineage>
</organism>
<dbReference type="PANTHER" id="PTHR42760">
    <property type="entry name" value="SHORT-CHAIN DEHYDROGENASES/REDUCTASES FAMILY MEMBER"/>
    <property type="match status" value="1"/>
</dbReference>
<dbReference type="PROSITE" id="PS00061">
    <property type="entry name" value="ADH_SHORT"/>
    <property type="match status" value="1"/>
</dbReference>
<dbReference type="PRINTS" id="PR00080">
    <property type="entry name" value="SDRFAMILY"/>
</dbReference>
<protein>
    <submittedName>
        <fullName evidence="3">Short-chain dehydrogenase reductase family</fullName>
    </submittedName>
</protein>
<proteinExistence type="inferred from homology"/>
<dbReference type="SUPFAM" id="SSF51735">
    <property type="entry name" value="NAD(P)-binding Rossmann-fold domains"/>
    <property type="match status" value="1"/>
</dbReference>
<dbReference type="Pfam" id="PF13561">
    <property type="entry name" value="adh_short_C2"/>
    <property type="match status" value="1"/>
</dbReference>
<evidence type="ECO:0000313" key="3">
    <source>
        <dbReference type="EMBL" id="KAF4308690.1"/>
    </source>
</evidence>
<dbReference type="AlphaFoldDB" id="A0A8H4IW37"/>
<sequence length="271" mass="28419">MDVPGFALITGGASGIGRACGNGFAAEGAAGIALLDLNTEALAAVKTEIDEATKKSGRKPCQVDTYALDISNEEQVAKVVSEVARKFGRIDYVVNAAGIAMKHEGGAAFAKTADWQRILDVNLNGTFYVLRAAARIMLTQEPILSAVDGRPLQRGSVVNFSSIQGVVGITLSTAYTTTKHAVLGLTRTASEDYANKGLRINAVCPGYTETPLTTKNPDVLKAMEERVTTAVPMQRMGSPQEIADSVLFLAGGRSSFITGSALAVDGGYTSR</sequence>
<dbReference type="PRINTS" id="PR00081">
    <property type="entry name" value="GDHRDH"/>
</dbReference>
<name>A0A8H4IW37_9PEZI</name>
<dbReference type="OrthoDB" id="5840532at2759"/>
<dbReference type="EMBL" id="WWBZ02000022">
    <property type="protein sequence ID" value="KAF4308690.1"/>
    <property type="molecule type" value="Genomic_DNA"/>
</dbReference>
<accession>A0A8H4IW37</accession>
<dbReference type="InterPro" id="IPR036291">
    <property type="entry name" value="NAD(P)-bd_dom_sf"/>
</dbReference>